<dbReference type="EMBL" id="JBHRSB010000003">
    <property type="protein sequence ID" value="MFC3000822.1"/>
    <property type="molecule type" value="Genomic_DNA"/>
</dbReference>
<accession>A0ABV7BT98</accession>
<sequence length="419" mass="42352">MSAPLFSALGSLAPPWRHLPMRGGLPPGVSLARAQVASRSTVLGTDGQTYAEVLADLPRFSGAARRLLLEGQRSNALRNPRGEGGTPGTSTLPTHWGSVIFGGLTRTFVEARSEIGLQGARLRLQGTATGSSSTTALGGSLEIAAASQQVWTFSAFIRLVSGTPLSAAMRLFCRDAGGAVVSSPSTQTLSLTGDLVRFERTFTLPTTATIAFVQPSIQFGIASGETYDIGFDVLGAQMELGAFASTPILPAPGAPAASTRGADLASIPLASLGLGGACTLLWSGLLPQLAQDADQMLLQLDDGTDSSRFTLRNPAAGSGLVAGRVLAGAAADSPSLGTITAGTPFRAVLAIEGGRIAASLEGGAVQVATGGPTTGLTTLRIGNNAANTAALFGRVGSLAFLPFAAPDAALPGLCTTLPL</sequence>
<keyword evidence="3" id="KW-1185">Reference proteome</keyword>
<dbReference type="RefSeq" id="WP_216836889.1">
    <property type="nucleotide sequence ID" value="NZ_JAFNJS010000003.1"/>
</dbReference>
<evidence type="ECO:0000256" key="1">
    <source>
        <dbReference type="SAM" id="MobiDB-lite"/>
    </source>
</evidence>
<gene>
    <name evidence="2" type="ORF">ACFOD3_13025</name>
</gene>
<proteinExistence type="predicted"/>
<feature type="region of interest" description="Disordered" evidence="1">
    <location>
        <begin position="71"/>
        <end position="92"/>
    </location>
</feature>
<evidence type="ECO:0000313" key="3">
    <source>
        <dbReference type="Proteomes" id="UP001595420"/>
    </source>
</evidence>
<reference evidence="3" key="1">
    <citation type="journal article" date="2019" name="Int. J. Syst. Evol. Microbiol.">
        <title>The Global Catalogue of Microorganisms (GCM) 10K type strain sequencing project: providing services to taxonomists for standard genome sequencing and annotation.</title>
        <authorList>
            <consortium name="The Broad Institute Genomics Platform"/>
            <consortium name="The Broad Institute Genome Sequencing Center for Infectious Disease"/>
            <person name="Wu L."/>
            <person name="Ma J."/>
        </authorList>
    </citation>
    <scope>NUCLEOTIDE SEQUENCE [LARGE SCALE GENOMIC DNA]</scope>
    <source>
        <strain evidence="3">CGMCC 1.16855</strain>
    </source>
</reference>
<protein>
    <submittedName>
        <fullName evidence="2">Uncharacterized protein</fullName>
    </submittedName>
</protein>
<name>A0ABV7BT98_9PROT</name>
<comment type="caution">
    <text evidence="2">The sequence shown here is derived from an EMBL/GenBank/DDBJ whole genome shotgun (WGS) entry which is preliminary data.</text>
</comment>
<evidence type="ECO:0000313" key="2">
    <source>
        <dbReference type="EMBL" id="MFC3000822.1"/>
    </source>
</evidence>
<organism evidence="2 3">
    <name type="scientific">Falsiroseomonas tokyonensis</name>
    <dbReference type="NCBI Taxonomy" id="430521"/>
    <lineage>
        <taxon>Bacteria</taxon>
        <taxon>Pseudomonadati</taxon>
        <taxon>Pseudomonadota</taxon>
        <taxon>Alphaproteobacteria</taxon>
        <taxon>Acetobacterales</taxon>
        <taxon>Roseomonadaceae</taxon>
        <taxon>Falsiroseomonas</taxon>
    </lineage>
</organism>
<dbReference type="Proteomes" id="UP001595420">
    <property type="component" value="Unassembled WGS sequence"/>
</dbReference>